<dbReference type="Proteomes" id="UP000295680">
    <property type="component" value="Unassembled WGS sequence"/>
</dbReference>
<dbReference type="Gene3D" id="2.30.40.10">
    <property type="entry name" value="Urease, subunit C, domain 1"/>
    <property type="match status" value="1"/>
</dbReference>
<keyword evidence="5" id="KW-1185">Reference proteome</keyword>
<organism evidence="4 5">
    <name type="scientific">Actinocrispum wychmicini</name>
    <dbReference type="NCBI Taxonomy" id="1213861"/>
    <lineage>
        <taxon>Bacteria</taxon>
        <taxon>Bacillati</taxon>
        <taxon>Actinomycetota</taxon>
        <taxon>Actinomycetes</taxon>
        <taxon>Pseudonocardiales</taxon>
        <taxon>Pseudonocardiaceae</taxon>
        <taxon>Actinocrispum</taxon>
    </lineage>
</organism>
<evidence type="ECO:0000256" key="2">
    <source>
        <dbReference type="ARBA" id="ARBA00022801"/>
    </source>
</evidence>
<sequence length="495" mass="52730">MTAQRRRREPCDVVFTGARVIDPETGLDAVRDVGITGGTITEVGPGPITAARTVDATGLVLAPGFIDLHSHAQSRAGLLMQALDGVTTALDLEMGSASVAGTLARASAAGRPINFGFSASWLLTRMRLFDDVPAGEPFRTFTEYQDRPNWSLPAADRDVDRVLDAVEAEVAAGGIGIGVLVGYAPRTGAGEYRALAARAAHLGVPTFTHARFASVQEPDSSLDGAMEVIDAAAGTGAHMHLCHINSTSNRMIDEIAVAVAKAQREGHRVTTEVYPYASAMTVVGAAFLDPGKLGRLGITPDSLYYIATGEWIRDERRLTELRATDPGGLVIVRWADEQVEADRSVLLRSVLLPDTAIASDSVPALLPGGSMTDEWPPPEQAMTHPRSTGCYARTMGWLVRELGVLSLPEAIRRCTLLPAQFLEAAVPAMRAKGRVQPGTDADIVVFDPDTIAERGDYRTLATSTGVQYLMVGGRFVVDQGRVDPHADAGRAIRSE</sequence>
<dbReference type="NCBIfam" id="NF006560">
    <property type="entry name" value="PRK09061.1"/>
    <property type="match status" value="1"/>
</dbReference>
<reference evidence="4 5" key="1">
    <citation type="submission" date="2019-03" db="EMBL/GenBank/DDBJ databases">
        <title>Genomic Encyclopedia of Type Strains, Phase IV (KMG-IV): sequencing the most valuable type-strain genomes for metagenomic binning, comparative biology and taxonomic classification.</title>
        <authorList>
            <person name="Goeker M."/>
        </authorList>
    </citation>
    <scope>NUCLEOTIDE SEQUENCE [LARGE SCALE GENOMIC DNA]</scope>
    <source>
        <strain evidence="4 5">DSM 45934</strain>
    </source>
</reference>
<dbReference type="PANTHER" id="PTHR11113:SF14">
    <property type="entry name" value="N-ACETYLGLUCOSAMINE-6-PHOSPHATE DEACETYLASE"/>
    <property type="match status" value="1"/>
</dbReference>
<gene>
    <name evidence="4" type="ORF">EV192_109162</name>
</gene>
<evidence type="ECO:0000259" key="3">
    <source>
        <dbReference type="Pfam" id="PF07969"/>
    </source>
</evidence>
<dbReference type="PANTHER" id="PTHR11113">
    <property type="entry name" value="N-ACETYLGLUCOSAMINE-6-PHOSPHATE DEACETYLASE"/>
    <property type="match status" value="1"/>
</dbReference>
<comment type="similarity">
    <text evidence="1">Belongs to the metallo-dependent hydrolases superfamily. NagA family.</text>
</comment>
<keyword evidence="2 4" id="KW-0378">Hydrolase</keyword>
<dbReference type="GO" id="GO:0006046">
    <property type="term" value="P:N-acetylglucosamine catabolic process"/>
    <property type="evidence" value="ECO:0007669"/>
    <property type="project" value="TreeGrafter"/>
</dbReference>
<protein>
    <submittedName>
        <fullName evidence="4">Amidohydrolase family protein</fullName>
    </submittedName>
</protein>
<feature type="domain" description="Amidohydrolase 3" evidence="3">
    <location>
        <begin position="211"/>
        <end position="477"/>
    </location>
</feature>
<accession>A0A4R2J8U3</accession>
<name>A0A4R2J8U3_9PSEU</name>
<proteinExistence type="inferred from homology"/>
<comment type="caution">
    <text evidence="4">The sequence shown here is derived from an EMBL/GenBank/DDBJ whole genome shotgun (WGS) entry which is preliminary data.</text>
</comment>
<dbReference type="SUPFAM" id="SSF51556">
    <property type="entry name" value="Metallo-dependent hydrolases"/>
    <property type="match status" value="1"/>
</dbReference>
<dbReference type="InterPro" id="IPR013108">
    <property type="entry name" value="Amidohydro_3"/>
</dbReference>
<dbReference type="AlphaFoldDB" id="A0A4R2J8U3"/>
<evidence type="ECO:0000256" key="1">
    <source>
        <dbReference type="ARBA" id="ARBA00010716"/>
    </source>
</evidence>
<dbReference type="Gene3D" id="3.20.20.140">
    <property type="entry name" value="Metal-dependent hydrolases"/>
    <property type="match status" value="1"/>
</dbReference>
<evidence type="ECO:0000313" key="4">
    <source>
        <dbReference type="EMBL" id="TCO54182.1"/>
    </source>
</evidence>
<evidence type="ECO:0000313" key="5">
    <source>
        <dbReference type="Proteomes" id="UP000295680"/>
    </source>
</evidence>
<dbReference type="SUPFAM" id="SSF51338">
    <property type="entry name" value="Composite domain of metallo-dependent hydrolases"/>
    <property type="match status" value="1"/>
</dbReference>
<dbReference type="Pfam" id="PF07969">
    <property type="entry name" value="Amidohydro_3"/>
    <property type="match status" value="1"/>
</dbReference>
<dbReference type="EMBL" id="SLWS01000009">
    <property type="protein sequence ID" value="TCO54182.1"/>
    <property type="molecule type" value="Genomic_DNA"/>
</dbReference>
<dbReference type="RefSeq" id="WP_165960822.1">
    <property type="nucleotide sequence ID" value="NZ_SLWS01000009.1"/>
</dbReference>
<dbReference type="GO" id="GO:0008448">
    <property type="term" value="F:N-acetylglucosamine-6-phosphate deacetylase activity"/>
    <property type="evidence" value="ECO:0007669"/>
    <property type="project" value="TreeGrafter"/>
</dbReference>
<dbReference type="InterPro" id="IPR011059">
    <property type="entry name" value="Metal-dep_hydrolase_composite"/>
</dbReference>
<dbReference type="InterPro" id="IPR032466">
    <property type="entry name" value="Metal_Hydrolase"/>
</dbReference>